<keyword evidence="2" id="KW-1185">Reference proteome</keyword>
<accession>A0ACC3DV20</accession>
<dbReference type="EMBL" id="JAWDJW010000520">
    <property type="protein sequence ID" value="KAK3080534.1"/>
    <property type="molecule type" value="Genomic_DNA"/>
</dbReference>
<comment type="caution">
    <text evidence="1">The sequence shown here is derived from an EMBL/GenBank/DDBJ whole genome shotgun (WGS) entry which is preliminary data.</text>
</comment>
<proteinExistence type="predicted"/>
<protein>
    <submittedName>
        <fullName evidence="1">Uncharacterized protein</fullName>
    </submittedName>
</protein>
<evidence type="ECO:0000313" key="2">
    <source>
        <dbReference type="Proteomes" id="UP001186974"/>
    </source>
</evidence>
<reference evidence="1" key="1">
    <citation type="submission" date="2024-09" db="EMBL/GenBank/DDBJ databases">
        <title>Black Yeasts Isolated from many extreme environments.</title>
        <authorList>
            <person name="Coleine C."/>
            <person name="Stajich J.E."/>
            <person name="Selbmann L."/>
        </authorList>
    </citation>
    <scope>NUCLEOTIDE SEQUENCE</scope>
    <source>
        <strain evidence="1">CCFEE 5737</strain>
    </source>
</reference>
<gene>
    <name evidence="1" type="ORF">LTS18_000479</name>
</gene>
<name>A0ACC3DV20_9PEZI</name>
<sequence>MAFLLLLLTVLGLLLVWPIFASITAIYNNYRRDKHIGLPIVISPINPLAPWYWILKGSLLPIFKRLGLETYFKYTDYSFQYEDRYYTHEKLGPAFLSVSPGETTLYVADPIAADEMQLRWKEYVKSDYIYQAMELFGPNVDSVNGETWQRHRRITAPPFNERNSALVWRESLEQASGMLDGWIKTTQSGHAVERTDLELMKLALHVLSGAGFGRKYEFGQSVTDIPPGYTMSYRDALAMILTNLMVAILARDLPIPDAITPKYMREMRTAMKEFTQYMEDMLQQERTAVHKNETQKVNLLSALVRALETSEGRSSLSDHEIYGNLFVWNLAGHDTTANTLTYAISWLATDRKWQEWIGEEVKHVLGSDSKPEDWEYEKVFPRLKRCLALMYETLRLYCPVMSTPRYTGNSTLPLTIAGKTYTIPPRTHVSVHLAAIQSNPNIWGKDALIWRPDRWIKSSPDNGLEGEGIVEPARGTFMPWSVGPRQCPGKKFAQVEFVAVIARLMSSHRVKVAPGGSVPELVETIKDSEIGVTLKLKHPEKVKLVWEEVAQ</sequence>
<organism evidence="1 2">
    <name type="scientific">Coniosporium uncinatum</name>
    <dbReference type="NCBI Taxonomy" id="93489"/>
    <lineage>
        <taxon>Eukaryota</taxon>
        <taxon>Fungi</taxon>
        <taxon>Dikarya</taxon>
        <taxon>Ascomycota</taxon>
        <taxon>Pezizomycotina</taxon>
        <taxon>Dothideomycetes</taxon>
        <taxon>Dothideomycetes incertae sedis</taxon>
        <taxon>Coniosporium</taxon>
    </lineage>
</organism>
<evidence type="ECO:0000313" key="1">
    <source>
        <dbReference type="EMBL" id="KAK3080534.1"/>
    </source>
</evidence>
<dbReference type="Proteomes" id="UP001186974">
    <property type="component" value="Unassembled WGS sequence"/>
</dbReference>